<evidence type="ECO:0000313" key="2">
    <source>
        <dbReference type="Proteomes" id="UP001224775"/>
    </source>
</evidence>
<protein>
    <recommendedName>
        <fullName evidence="3">Carrier domain-containing protein</fullName>
    </recommendedName>
</protein>
<dbReference type="AlphaFoldDB" id="A0AAD8Y5U6"/>
<name>A0AAD8Y5U6_9STRA</name>
<comment type="caution">
    <text evidence="1">The sequence shown here is derived from an EMBL/GenBank/DDBJ whole genome shotgun (WGS) entry which is preliminary data.</text>
</comment>
<reference evidence="1" key="1">
    <citation type="submission" date="2023-06" db="EMBL/GenBank/DDBJ databases">
        <title>Survivors Of The Sea: Transcriptome response of Skeletonema marinoi to long-term dormancy.</title>
        <authorList>
            <person name="Pinder M.I.M."/>
            <person name="Kourtchenko O."/>
            <person name="Robertson E.K."/>
            <person name="Larsson T."/>
            <person name="Maumus F."/>
            <person name="Osuna-Cruz C.M."/>
            <person name="Vancaester E."/>
            <person name="Stenow R."/>
            <person name="Vandepoele K."/>
            <person name="Ploug H."/>
            <person name="Bruchert V."/>
            <person name="Godhe A."/>
            <person name="Topel M."/>
        </authorList>
    </citation>
    <scope>NUCLEOTIDE SEQUENCE</scope>
    <source>
        <strain evidence="1">R05AC</strain>
    </source>
</reference>
<proteinExistence type="predicted"/>
<dbReference type="Proteomes" id="UP001224775">
    <property type="component" value="Unassembled WGS sequence"/>
</dbReference>
<organism evidence="1 2">
    <name type="scientific">Skeletonema marinoi</name>
    <dbReference type="NCBI Taxonomy" id="267567"/>
    <lineage>
        <taxon>Eukaryota</taxon>
        <taxon>Sar</taxon>
        <taxon>Stramenopiles</taxon>
        <taxon>Ochrophyta</taxon>
        <taxon>Bacillariophyta</taxon>
        <taxon>Coscinodiscophyceae</taxon>
        <taxon>Thalassiosirophycidae</taxon>
        <taxon>Thalassiosirales</taxon>
        <taxon>Skeletonemataceae</taxon>
        <taxon>Skeletonema</taxon>
        <taxon>Skeletonema marinoi-dohrnii complex</taxon>
    </lineage>
</organism>
<sequence>MIAISIALVSQGVQPYDGELYMRPDSANEKVDSASSNRLWDNIFGRIFAPLTTLWIYALSTGEGYTAKCLRWSYLAKTLAPNSYNCFLFHQMVGQWYFAATRNGTMWNWWRFRKDFYWFSPAPCPVEWYEYFYVVLLVVGFSSLMNNVLPIVTDGLSKIKGIFIAVEVSDDENTGKLLAELIEGMTGIEPLMEYTLEQCGLASIGVPILVNLLNKNFSTKQRRLNITASDLVGAKTIGDMVEVVDAVKALADDQGV</sequence>
<evidence type="ECO:0008006" key="3">
    <source>
        <dbReference type="Google" id="ProtNLM"/>
    </source>
</evidence>
<evidence type="ECO:0000313" key="1">
    <source>
        <dbReference type="EMBL" id="KAK1740271.1"/>
    </source>
</evidence>
<gene>
    <name evidence="1" type="ORF">QTG54_009221</name>
</gene>
<accession>A0AAD8Y5U6</accession>
<dbReference type="EMBL" id="JATAAI010000016">
    <property type="protein sequence ID" value="KAK1740271.1"/>
    <property type="molecule type" value="Genomic_DNA"/>
</dbReference>
<keyword evidence="2" id="KW-1185">Reference proteome</keyword>